<dbReference type="SUPFAM" id="SSF51658">
    <property type="entry name" value="Xylose isomerase-like"/>
    <property type="match status" value="1"/>
</dbReference>
<dbReference type="Proteomes" id="UP000199092">
    <property type="component" value="Chromosome I"/>
</dbReference>
<protein>
    <submittedName>
        <fullName evidence="2">Sugar phosphate isomerase/epimerase</fullName>
    </submittedName>
</protein>
<dbReference type="OrthoDB" id="9787068at2"/>
<keyword evidence="3" id="KW-1185">Reference proteome</keyword>
<dbReference type="PANTHER" id="PTHR12110:SF52">
    <property type="entry name" value="XYLOSE ISOMERASE"/>
    <property type="match status" value="1"/>
</dbReference>
<dbReference type="Gene3D" id="3.20.20.150">
    <property type="entry name" value="Divalent-metal-dependent TIM barrel enzymes"/>
    <property type="match status" value="1"/>
</dbReference>
<dbReference type="Pfam" id="PF01261">
    <property type="entry name" value="AP_endonuc_2"/>
    <property type="match status" value="1"/>
</dbReference>
<accession>A0A1H1SFV6</accession>
<evidence type="ECO:0000313" key="3">
    <source>
        <dbReference type="Proteomes" id="UP000199092"/>
    </source>
</evidence>
<name>A0A1H1SFV6_9ACTN</name>
<dbReference type="PANTHER" id="PTHR12110">
    <property type="entry name" value="HYDROXYPYRUVATE ISOMERASE"/>
    <property type="match status" value="1"/>
</dbReference>
<evidence type="ECO:0000259" key="1">
    <source>
        <dbReference type="Pfam" id="PF01261"/>
    </source>
</evidence>
<feature type="domain" description="Xylose isomerase-like TIM barrel" evidence="1">
    <location>
        <begin position="20"/>
        <end position="259"/>
    </location>
</feature>
<reference evidence="2 3" key="1">
    <citation type="submission" date="2016-10" db="EMBL/GenBank/DDBJ databases">
        <authorList>
            <person name="de Groot N.N."/>
        </authorList>
    </citation>
    <scope>NUCLEOTIDE SEQUENCE [LARGE SCALE GENOMIC DNA]</scope>
    <source>
        <strain evidence="2 3">DSM 21741</strain>
    </source>
</reference>
<organism evidence="2 3">
    <name type="scientific">Friedmanniella luteola</name>
    <dbReference type="NCBI Taxonomy" id="546871"/>
    <lineage>
        <taxon>Bacteria</taxon>
        <taxon>Bacillati</taxon>
        <taxon>Actinomycetota</taxon>
        <taxon>Actinomycetes</taxon>
        <taxon>Propionibacteriales</taxon>
        <taxon>Nocardioidaceae</taxon>
        <taxon>Friedmanniella</taxon>
    </lineage>
</organism>
<dbReference type="STRING" id="546871.SAMN04488543_1787"/>
<dbReference type="GO" id="GO:0016853">
    <property type="term" value="F:isomerase activity"/>
    <property type="evidence" value="ECO:0007669"/>
    <property type="project" value="UniProtKB-KW"/>
</dbReference>
<dbReference type="EMBL" id="LT629749">
    <property type="protein sequence ID" value="SDS46847.1"/>
    <property type="molecule type" value="Genomic_DNA"/>
</dbReference>
<gene>
    <name evidence="2" type="ORF">SAMN04488543_1787</name>
</gene>
<sequence length="284" mass="29831">MDRLSLNTATTKALTLAEALRAAQDAGLRHVGLWRDRVEEVGLEAAVALVRASGLQVSTLCRGGFLTAADPAGRAHALEDNRTAIRQAAALGTTELVLVVGGLPPGDTDLAAARTRVADRLADLVPFAREHGVRLALEPLHPMYVADRAVLSTLGQALDLAAPYPSAAVGVCVDTFHVFWDPQLAEQVARAGREQRIAAYQVCDFNLPIAADALLSRGMMGDGVVDFAAVSRLVAAAGYDGPVEVEIFNAEIWAAPAVQVLATMQERFAALVLPALERPGSAAA</sequence>
<dbReference type="InterPro" id="IPR050312">
    <property type="entry name" value="IolE/XylAMocC-like"/>
</dbReference>
<dbReference type="AlphaFoldDB" id="A0A1H1SFV6"/>
<evidence type="ECO:0000313" key="2">
    <source>
        <dbReference type="EMBL" id="SDS46847.1"/>
    </source>
</evidence>
<dbReference type="InterPro" id="IPR013022">
    <property type="entry name" value="Xyl_isomerase-like_TIM-brl"/>
</dbReference>
<dbReference type="InterPro" id="IPR036237">
    <property type="entry name" value="Xyl_isomerase-like_sf"/>
</dbReference>
<proteinExistence type="predicted"/>
<keyword evidence="2" id="KW-0413">Isomerase</keyword>